<gene>
    <name evidence="3" type="ORF">FUG_LOCUS666</name>
    <name evidence="2" type="ORF">MDCFG202_LOCUS142788</name>
</gene>
<organism evidence="2 4">
    <name type="scientific">Gibberella zeae</name>
    <name type="common">Wheat head blight fungus</name>
    <name type="synonym">Fusarium graminearum</name>
    <dbReference type="NCBI Taxonomy" id="5518"/>
    <lineage>
        <taxon>Eukaryota</taxon>
        <taxon>Fungi</taxon>
        <taxon>Dikarya</taxon>
        <taxon>Ascomycota</taxon>
        <taxon>Pezizomycotina</taxon>
        <taxon>Sordariomycetes</taxon>
        <taxon>Hypocreomycetidae</taxon>
        <taxon>Hypocreales</taxon>
        <taxon>Nectriaceae</taxon>
        <taxon>Fusarium</taxon>
    </lineage>
</organism>
<name>A0A4U9F0B5_GIBZA</name>
<feature type="compositionally biased region" description="Polar residues" evidence="1">
    <location>
        <begin position="15"/>
        <end position="26"/>
    </location>
</feature>
<sequence length="128" mass="13831">MAGKTRTGQGKPRTLQKTQSGCNSTRGDFRCPAVHHIPKPRESKKSAFPIAAVNGNSSDDGLGKGPWTEPSLGGDFTEQSLSKVWAKVEGTHASDRRLLQLARQGAGLKMHQWMSTSWHASFNGVTSI</sequence>
<accession>A0A4U9F0B5</accession>
<reference evidence="2" key="2">
    <citation type="submission" date="2021-03" db="EMBL/GenBank/DDBJ databases">
        <authorList>
            <person name="Alouane T."/>
            <person name="Langin T."/>
            <person name="Bonhomme L."/>
        </authorList>
    </citation>
    <scope>NUCLEOTIDE SEQUENCE</scope>
    <source>
        <strain evidence="2">MDC_Fg202</strain>
    </source>
</reference>
<evidence type="ECO:0000313" key="2">
    <source>
        <dbReference type="EMBL" id="CAG1976311.1"/>
    </source>
</evidence>
<dbReference type="AlphaFoldDB" id="A0A4U9F0B5"/>
<proteinExistence type="predicted"/>
<dbReference type="EMBL" id="CAJPIJ010000104">
    <property type="protein sequence ID" value="CAG1976311.1"/>
    <property type="molecule type" value="Genomic_DNA"/>
</dbReference>
<dbReference type="Proteomes" id="UP000746612">
    <property type="component" value="Unassembled WGS sequence"/>
</dbReference>
<evidence type="ECO:0000313" key="3">
    <source>
        <dbReference type="EMBL" id="VIO51894.1"/>
    </source>
</evidence>
<feature type="region of interest" description="Disordered" evidence="1">
    <location>
        <begin position="1"/>
        <end position="29"/>
    </location>
</feature>
<feature type="region of interest" description="Disordered" evidence="1">
    <location>
        <begin position="52"/>
        <end position="74"/>
    </location>
</feature>
<protein>
    <submittedName>
        <fullName evidence="2">Uncharacterized protein</fullName>
    </submittedName>
</protein>
<evidence type="ECO:0000256" key="1">
    <source>
        <dbReference type="SAM" id="MobiDB-lite"/>
    </source>
</evidence>
<reference evidence="3" key="1">
    <citation type="submission" date="2019-04" db="EMBL/GenBank/DDBJ databases">
        <authorList>
            <person name="Melise S."/>
            <person name="Noan J."/>
            <person name="Okalmin O."/>
        </authorList>
    </citation>
    <scope>NUCLEOTIDE SEQUENCE</scope>
    <source>
        <strain evidence="3">FN9</strain>
    </source>
</reference>
<evidence type="ECO:0000313" key="4">
    <source>
        <dbReference type="Proteomes" id="UP000746612"/>
    </source>
</evidence>
<dbReference type="EMBL" id="CAAKMV010000011">
    <property type="protein sequence ID" value="VIO51894.1"/>
    <property type="molecule type" value="Genomic_DNA"/>
</dbReference>